<dbReference type="eggNOG" id="COG1597">
    <property type="taxonomic scope" value="Bacteria"/>
</dbReference>
<evidence type="ECO:0000313" key="7">
    <source>
        <dbReference type="Proteomes" id="UP000054869"/>
    </source>
</evidence>
<evidence type="ECO:0000313" key="6">
    <source>
        <dbReference type="EMBL" id="KTD18829.1"/>
    </source>
</evidence>
<dbReference type="GO" id="GO:0008654">
    <property type="term" value="P:phospholipid biosynthetic process"/>
    <property type="evidence" value="ECO:0007669"/>
    <property type="project" value="InterPro"/>
</dbReference>
<dbReference type="OrthoDB" id="142078at2"/>
<dbReference type="GO" id="GO:0005524">
    <property type="term" value="F:ATP binding"/>
    <property type="evidence" value="ECO:0007669"/>
    <property type="project" value="UniProtKB-KW"/>
</dbReference>
<gene>
    <name evidence="6" type="ORF">Llan_2432</name>
</gene>
<dbReference type="InterPro" id="IPR017438">
    <property type="entry name" value="ATP-NAD_kinase_N"/>
</dbReference>
<feature type="domain" description="DAGKc" evidence="5">
    <location>
        <begin position="1"/>
        <end position="134"/>
    </location>
</feature>
<dbReference type="InterPro" id="IPR001206">
    <property type="entry name" value="Diacylglycerol_kinase_cat_dom"/>
</dbReference>
<evidence type="ECO:0000256" key="1">
    <source>
        <dbReference type="ARBA" id="ARBA00022679"/>
    </source>
</evidence>
<dbReference type="PATRIC" id="fig|45067.4.peg.2552"/>
<dbReference type="NCBIfam" id="TIGR00147">
    <property type="entry name" value="YegS/Rv2252/BmrU family lipid kinase"/>
    <property type="match status" value="1"/>
</dbReference>
<keyword evidence="4" id="KW-0067">ATP-binding</keyword>
<dbReference type="InterPro" id="IPR016064">
    <property type="entry name" value="NAD/diacylglycerol_kinase_sf"/>
</dbReference>
<dbReference type="InterPro" id="IPR005218">
    <property type="entry name" value="Diacylglycerol/lipid_kinase"/>
</dbReference>
<dbReference type="GO" id="GO:0016301">
    <property type="term" value="F:kinase activity"/>
    <property type="evidence" value="ECO:0007669"/>
    <property type="project" value="UniProtKB-KW"/>
</dbReference>
<evidence type="ECO:0000256" key="4">
    <source>
        <dbReference type="ARBA" id="ARBA00022840"/>
    </source>
</evidence>
<dbReference type="Pfam" id="PF00781">
    <property type="entry name" value="DAGK_cat"/>
    <property type="match status" value="1"/>
</dbReference>
<organism evidence="6 7">
    <name type="scientific">Legionella lansingensis</name>
    <dbReference type="NCBI Taxonomy" id="45067"/>
    <lineage>
        <taxon>Bacteria</taxon>
        <taxon>Pseudomonadati</taxon>
        <taxon>Pseudomonadota</taxon>
        <taxon>Gammaproteobacteria</taxon>
        <taxon>Legionellales</taxon>
        <taxon>Legionellaceae</taxon>
        <taxon>Legionella</taxon>
    </lineage>
</organism>
<dbReference type="InterPro" id="IPR045540">
    <property type="entry name" value="YegS/DAGK_C"/>
</dbReference>
<dbReference type="InterPro" id="IPR050187">
    <property type="entry name" value="Lipid_Phosphate_FormReg"/>
</dbReference>
<dbReference type="Pfam" id="PF19279">
    <property type="entry name" value="YegS_C"/>
    <property type="match status" value="1"/>
</dbReference>
<sequence length="305" mass="33786">MSSVAVIINPISGGGRGKKAWNVLLPGLRALFDRIDYRMSNQVDDIAQLTTNLLQGNPDYFLIVGGDGTLSHALNGLYVNDELINPHTVYAYFNSGCGGDFASQFPRQRVTEFLDRLSHHHGTQTNIGKITFANQSVRYFINIASCGLSTHVVEKSANSKWIKKLGGSVNYFVNALLGLMTYSHAAVRIQFDENPAFTTEICLMAVCNGQYFGGRMHVAPMARIDDNLFDVVVFHRLSCFAAMRKLVKIYSGKHLLEKQVHYVQAKKIFVEAINAGQLAIEADGELVGHLPACFELLDEKLMLII</sequence>
<keyword evidence="1" id="KW-0808">Transferase</keyword>
<keyword evidence="2" id="KW-0547">Nucleotide-binding</keyword>
<dbReference type="STRING" id="45067.Llan_2432"/>
<dbReference type="Gene3D" id="3.40.50.10330">
    <property type="entry name" value="Probable inorganic polyphosphate/atp-NAD kinase, domain 1"/>
    <property type="match status" value="1"/>
</dbReference>
<accession>A0A0W0VG10</accession>
<dbReference type="EMBL" id="LNYI01000057">
    <property type="protein sequence ID" value="KTD18829.1"/>
    <property type="molecule type" value="Genomic_DNA"/>
</dbReference>
<dbReference type="Gene3D" id="2.60.200.40">
    <property type="match status" value="1"/>
</dbReference>
<reference evidence="6 7" key="1">
    <citation type="submission" date="2015-11" db="EMBL/GenBank/DDBJ databases">
        <title>Genomic analysis of 38 Legionella species identifies large and diverse effector repertoires.</title>
        <authorList>
            <person name="Burstein D."/>
            <person name="Amaro F."/>
            <person name="Zusman T."/>
            <person name="Lifshitz Z."/>
            <person name="Cohen O."/>
            <person name="Gilbert J.A."/>
            <person name="Pupko T."/>
            <person name="Shuman H.A."/>
            <person name="Segal G."/>
        </authorList>
    </citation>
    <scope>NUCLEOTIDE SEQUENCE [LARGE SCALE GENOMIC DNA]</scope>
    <source>
        <strain evidence="6 7">ATCC 49751</strain>
    </source>
</reference>
<comment type="caution">
    <text evidence="6">The sequence shown here is derived from an EMBL/GenBank/DDBJ whole genome shotgun (WGS) entry which is preliminary data.</text>
</comment>
<name>A0A0W0VG10_9GAMM</name>
<evidence type="ECO:0000259" key="5">
    <source>
        <dbReference type="PROSITE" id="PS50146"/>
    </source>
</evidence>
<keyword evidence="7" id="KW-1185">Reference proteome</keyword>
<dbReference type="SUPFAM" id="SSF111331">
    <property type="entry name" value="NAD kinase/diacylglycerol kinase-like"/>
    <property type="match status" value="1"/>
</dbReference>
<dbReference type="PROSITE" id="PS50146">
    <property type="entry name" value="DAGK"/>
    <property type="match status" value="1"/>
</dbReference>
<evidence type="ECO:0000256" key="3">
    <source>
        <dbReference type="ARBA" id="ARBA00022777"/>
    </source>
</evidence>
<dbReference type="RefSeq" id="WP_028373864.1">
    <property type="nucleotide sequence ID" value="NZ_CAAAJD010000032.1"/>
</dbReference>
<keyword evidence="3" id="KW-0418">Kinase</keyword>
<protein>
    <submittedName>
        <fullName evidence="6">Transcriptional regulator</fullName>
    </submittedName>
</protein>
<proteinExistence type="predicted"/>
<dbReference type="PANTHER" id="PTHR12358">
    <property type="entry name" value="SPHINGOSINE KINASE"/>
    <property type="match status" value="1"/>
</dbReference>
<dbReference type="AlphaFoldDB" id="A0A0W0VG10"/>
<dbReference type="PANTHER" id="PTHR12358:SF54">
    <property type="entry name" value="SPHINGOSINE KINASE RELATED PROTEIN"/>
    <property type="match status" value="1"/>
</dbReference>
<evidence type="ECO:0000256" key="2">
    <source>
        <dbReference type="ARBA" id="ARBA00022741"/>
    </source>
</evidence>
<dbReference type="Proteomes" id="UP000054869">
    <property type="component" value="Unassembled WGS sequence"/>
</dbReference>